<accession>A0A3S0ZWI9</accession>
<dbReference type="EMBL" id="JACGET010000030">
    <property type="protein sequence ID" value="MBN3108414.1"/>
    <property type="molecule type" value="Genomic_DNA"/>
</dbReference>
<name>A0A3S0ZWI9_9GAMM</name>
<gene>
    <name evidence="3" type="ORF">F126LOC_016750</name>
    <name evidence="2" type="ORF">H4F48_20345</name>
</gene>
<evidence type="ECO:0000313" key="3">
    <source>
        <dbReference type="EMBL" id="QPK23272.1"/>
    </source>
</evidence>
<sequence length="576" mass="64404">MNKKIASLQLGNAMLQGSREPVTAQISALPVNEMPMVLTLDQMAPNPDNPRTTRNPKYDEIKESIRHKGLATVPMVTRDPDLPDVYIFSDGGNTRHKILSELWEETREDRFFRHTVIFKPWPGRLKCVIGHLVENEVRGELAFIEKAFGIQKARGIYEEQLGRSVSLRELEELLAEEGLPTDKSSISRMENTITFLHPYMPNLLESGLGRPQIKSLLSLRSVAETVWSSYDFRATPLMSFEDVFGGCCKKFDSPDDWSLEIFRDEFIGALVSALPHPSLNYDRWVMELDPKVRNQRKLFGETDPLPAFVHEPPPEAANKDKSDDAAGLKSVPPSSQQSGKNGDRQHFSAPPSTFVPPSLNSATDEHYQHIDEDDKHDDENVENSESLGNNNAFSHNNLSGDNVSGLANSSCEGADNQTTFPLPSDEHSTQQLTSSASALSFAKGGLEPVSDIWQISAFQDDIEHLQDSAYRLAFELAEVMGYPNEIQEAKGPLDAGYVAPMISQSPFILFLNGLTGEQSDEPFNMFSFCLNIIGSANKGDSPVLDDEYTVKILRLIRVLRRLREHQRQIATEQTEQ</sequence>
<proteinExistence type="predicted"/>
<reference evidence="3 4" key="2">
    <citation type="submission" date="2020-11" db="EMBL/GenBank/DDBJ databases">
        <title>Complete genome sequence of Pectobacterium brasiliense strain F126.</title>
        <authorList>
            <person name="Miroshnikov K."/>
            <person name="Vo T.N.H."/>
            <person name="Khodykina M.V."/>
            <person name="Kabanova A.P."/>
            <person name="Shneider M."/>
            <person name="Korzhenkov A."/>
            <person name="Toschakov S.V."/>
            <person name="Miroshnikov K.A."/>
            <person name="Ignatov A.N."/>
            <person name="Mikhailova Y.V."/>
            <person name="Shelenkov A."/>
            <person name="Yanushevich Y.G."/>
            <person name="Evseev P.V."/>
        </authorList>
    </citation>
    <scope>NUCLEOTIDE SEQUENCE [LARGE SCALE GENOMIC DNA]</scope>
    <source>
        <strain evidence="3 4">F126</strain>
    </source>
</reference>
<dbReference type="NCBIfam" id="TIGR03764">
    <property type="entry name" value="ICE_PFGI_1_parB"/>
    <property type="match status" value="1"/>
</dbReference>
<organism evidence="3 4">
    <name type="scientific">Pectobacterium brasiliense</name>
    <dbReference type="NCBI Taxonomy" id="180957"/>
    <lineage>
        <taxon>Bacteria</taxon>
        <taxon>Pseudomonadati</taxon>
        <taxon>Pseudomonadota</taxon>
        <taxon>Gammaproteobacteria</taxon>
        <taxon>Enterobacterales</taxon>
        <taxon>Pectobacteriaceae</taxon>
        <taxon>Pectobacterium</taxon>
    </lineage>
</organism>
<dbReference type="SUPFAM" id="SSF110849">
    <property type="entry name" value="ParB/Sulfiredoxin"/>
    <property type="match status" value="1"/>
</dbReference>
<dbReference type="Proteomes" id="UP000762586">
    <property type="component" value="Unassembled WGS sequence"/>
</dbReference>
<feature type="compositionally biased region" description="Basic and acidic residues" evidence="1">
    <location>
        <begin position="317"/>
        <end position="326"/>
    </location>
</feature>
<protein>
    <submittedName>
        <fullName evidence="3">ParB family protein</fullName>
    </submittedName>
</protein>
<dbReference type="AlphaFoldDB" id="A0A3S0ZWI9"/>
<reference evidence="2 5" key="1">
    <citation type="submission" date="2020-07" db="EMBL/GenBank/DDBJ databases">
        <title>A pangenomic view of the genus Pectobacterium provides insights into genome organization, phylogeny, and virulence.</title>
        <authorList>
            <person name="Jonkheer E."/>
            <person name="Brankovics B."/>
            <person name="Houwers I."/>
            <person name="Van Der Wolf J."/>
            <person name="Bonants P."/>
            <person name="Vreeburg R."/>
            <person name="Bollema R."/>
            <person name="De Haan J."/>
            <person name="Berke L."/>
            <person name="De Ridder D."/>
            <person name="Smit S."/>
            <person name="Van Der Lee T.A.J."/>
        </authorList>
    </citation>
    <scope>NUCLEOTIDE SEQUENCE [LARGE SCALE GENOMIC DNA]</scope>
    <source>
        <strain evidence="2 5">NAK:384</strain>
    </source>
</reference>
<keyword evidence="5" id="KW-1185">Reference proteome</keyword>
<feature type="region of interest" description="Disordered" evidence="1">
    <location>
        <begin position="375"/>
        <end position="433"/>
    </location>
</feature>
<dbReference type="RefSeq" id="WP_119871440.1">
    <property type="nucleotide sequence ID" value="NZ_BSWF01000004.1"/>
</dbReference>
<evidence type="ECO:0000313" key="2">
    <source>
        <dbReference type="EMBL" id="MBN3108414.1"/>
    </source>
</evidence>
<feature type="compositionally biased region" description="Polar residues" evidence="1">
    <location>
        <begin position="383"/>
        <end position="421"/>
    </location>
</feature>
<dbReference type="Proteomes" id="UP000269351">
    <property type="component" value="Chromosome"/>
</dbReference>
<evidence type="ECO:0000256" key="1">
    <source>
        <dbReference type="SAM" id="MobiDB-lite"/>
    </source>
</evidence>
<dbReference type="InterPro" id="IPR022304">
    <property type="entry name" value="ICE_PFGI_1_ParB"/>
</dbReference>
<dbReference type="InterPro" id="IPR036086">
    <property type="entry name" value="ParB/Sulfiredoxin_sf"/>
</dbReference>
<feature type="region of interest" description="Disordered" evidence="1">
    <location>
        <begin position="303"/>
        <end position="361"/>
    </location>
</feature>
<evidence type="ECO:0000313" key="5">
    <source>
        <dbReference type="Proteomes" id="UP000762586"/>
    </source>
</evidence>
<dbReference type="EMBL" id="CP065031">
    <property type="protein sequence ID" value="QPK23272.1"/>
    <property type="molecule type" value="Genomic_DNA"/>
</dbReference>
<evidence type="ECO:0000313" key="4">
    <source>
        <dbReference type="Proteomes" id="UP000269351"/>
    </source>
</evidence>